<keyword evidence="14 17" id="KW-0234">DNA repair</keyword>
<feature type="region of interest" description="Disordered" evidence="18">
    <location>
        <begin position="341"/>
        <end position="397"/>
    </location>
</feature>
<dbReference type="PANTHER" id="PTHR14134">
    <property type="entry name" value="E3 UBIQUITIN-PROTEIN LIGASE RAD18"/>
    <property type="match status" value="1"/>
</dbReference>
<comment type="similarity">
    <text evidence="4 17">Belongs to the RAD18 family.</text>
</comment>
<feature type="domain" description="RING-type" evidence="19">
    <location>
        <begin position="30"/>
        <end position="68"/>
    </location>
</feature>
<keyword evidence="15 17" id="KW-0539">Nucleus</keyword>
<evidence type="ECO:0000256" key="18">
    <source>
        <dbReference type="SAM" id="MobiDB-lite"/>
    </source>
</evidence>
<comment type="pathway">
    <text evidence="3 17">Protein modification; protein ubiquitination.</text>
</comment>
<evidence type="ECO:0000256" key="9">
    <source>
        <dbReference type="ARBA" id="ARBA00022763"/>
    </source>
</evidence>
<proteinExistence type="inferred from homology"/>
<evidence type="ECO:0000256" key="3">
    <source>
        <dbReference type="ARBA" id="ARBA00004906"/>
    </source>
</evidence>
<evidence type="ECO:0000256" key="15">
    <source>
        <dbReference type="ARBA" id="ARBA00023242"/>
    </source>
</evidence>
<comment type="caution">
    <text evidence="21">The sequence shown here is derived from an EMBL/GenBank/DDBJ whole genome shotgun (WGS) entry which is preliminary data.</text>
</comment>
<feature type="region of interest" description="Disordered" evidence="18">
    <location>
        <begin position="540"/>
        <end position="561"/>
    </location>
</feature>
<dbReference type="GO" id="GO:0008270">
    <property type="term" value="F:zinc ion binding"/>
    <property type="evidence" value="ECO:0007669"/>
    <property type="project" value="UniProtKB-KW"/>
</dbReference>
<evidence type="ECO:0000256" key="12">
    <source>
        <dbReference type="ARBA" id="ARBA00022833"/>
    </source>
</evidence>
<dbReference type="PROSITE" id="PS50800">
    <property type="entry name" value="SAP"/>
    <property type="match status" value="1"/>
</dbReference>
<feature type="region of interest" description="Disordered" evidence="18">
    <location>
        <begin position="444"/>
        <end position="515"/>
    </location>
</feature>
<feature type="compositionally biased region" description="Polar residues" evidence="18">
    <location>
        <begin position="454"/>
        <end position="465"/>
    </location>
</feature>
<evidence type="ECO:0000256" key="11">
    <source>
        <dbReference type="ARBA" id="ARBA00022786"/>
    </source>
</evidence>
<evidence type="ECO:0000256" key="5">
    <source>
        <dbReference type="ARBA" id="ARBA00012483"/>
    </source>
</evidence>
<sequence>MDGAYDIPDPTDWLETPLKDFSPLESALHCDICKEFYETPMITSCCHTFCSKCIRTCLSANGKCPSCQTADQASKLRNNWILQTVVEQFLAARPAALEVARRDKQSQEQAKKPGKRKRAVLDSDDVAEVERDGRTTRSKSRRIAASQTSEPETIEIEDSDGEDAAYSPEKEADDGLVECLFGCGKRIKPDQMDAHLDRCQQEQEAEAAAKRAKSRTPISTTSRNRPPDKPAPERISELNYSLLNDRKLRLKLEDAGIPNTGSRQLLIKRHTEWVNLWNANCDSGGKKTQRELLRDLDAWERTQGGKAPVVNGLSSTIMRKDFDGVGWASSNKDNFSRLIADARRKKSSPAEESKEGGKGTEVVDMVDAEPQPGKKLQTDDRNGHGSPAAAQQADHPMENHDTILETTNDHTYEQDHPYENNRTALSSVRAKVAAANANEPIEPHINAGFAAPTSPFSPSHPNNPTGRDPSSLAPSGSDNPPLLQQSHWGQLSQSQQQQQQQQQQEQQQWTTTTRDEHLLKDNTREMCDLQRHHVSSSPIKMPMFAVPSRPVCDVDGGEAEK</sequence>
<dbReference type="EMBL" id="JAVRRT010000017">
    <property type="protein sequence ID" value="KAK5165108.1"/>
    <property type="molecule type" value="Genomic_DNA"/>
</dbReference>
<dbReference type="GO" id="GO:0003697">
    <property type="term" value="F:single-stranded DNA binding"/>
    <property type="evidence" value="ECO:0007669"/>
    <property type="project" value="UniProtKB-UniRule"/>
</dbReference>
<keyword evidence="21" id="KW-0012">Acyltransferase</keyword>
<dbReference type="PROSITE" id="PS00518">
    <property type="entry name" value="ZF_RING_1"/>
    <property type="match status" value="1"/>
</dbReference>
<dbReference type="Proteomes" id="UP001337655">
    <property type="component" value="Unassembled WGS sequence"/>
</dbReference>
<keyword evidence="10 16" id="KW-0863">Zinc-finger</keyword>
<evidence type="ECO:0000256" key="6">
    <source>
        <dbReference type="ARBA" id="ARBA00015551"/>
    </source>
</evidence>
<feature type="compositionally biased region" description="Basic and acidic residues" evidence="18">
    <location>
        <begin position="225"/>
        <end position="234"/>
    </location>
</feature>
<evidence type="ECO:0000256" key="13">
    <source>
        <dbReference type="ARBA" id="ARBA00023125"/>
    </source>
</evidence>
<dbReference type="PROSITE" id="PS50089">
    <property type="entry name" value="ZF_RING_2"/>
    <property type="match status" value="1"/>
</dbReference>
<comment type="subunit">
    <text evidence="17">Interacts with E2 UBC2, forming a complex with ubiquitin ligase activity.</text>
</comment>
<keyword evidence="13 17" id="KW-0238">DNA-binding</keyword>
<gene>
    <name evidence="21" type="primary">RAD18</name>
    <name evidence="21" type="ORF">LTR77_009205</name>
</gene>
<dbReference type="SMART" id="SM00513">
    <property type="entry name" value="SAP"/>
    <property type="match status" value="1"/>
</dbReference>
<protein>
    <recommendedName>
        <fullName evidence="6 17">Postreplication repair E3 ubiquitin-protein ligase RAD18</fullName>
        <ecNumber evidence="5 17">2.3.2.27</ecNumber>
    </recommendedName>
    <alternativeName>
        <fullName evidence="17">RING-type E3 ubiquitin transferase RAD18</fullName>
    </alternativeName>
</protein>
<dbReference type="GeneID" id="89930537"/>
<accession>A0AAV9P2J5</accession>
<feature type="region of interest" description="Disordered" evidence="18">
    <location>
        <begin position="196"/>
        <end position="234"/>
    </location>
</feature>
<dbReference type="RefSeq" id="XP_064655251.1">
    <property type="nucleotide sequence ID" value="XM_064806434.1"/>
</dbReference>
<keyword evidence="12 17" id="KW-0862">Zinc</keyword>
<evidence type="ECO:0000313" key="21">
    <source>
        <dbReference type="EMBL" id="KAK5165108.1"/>
    </source>
</evidence>
<evidence type="ECO:0000256" key="14">
    <source>
        <dbReference type="ARBA" id="ARBA00023204"/>
    </source>
</evidence>
<name>A0AAV9P2J5_9PEZI</name>
<keyword evidence="22" id="KW-1185">Reference proteome</keyword>
<dbReference type="InterPro" id="IPR001841">
    <property type="entry name" value="Znf_RING"/>
</dbReference>
<dbReference type="NCBIfam" id="TIGR00599">
    <property type="entry name" value="rad18"/>
    <property type="match status" value="1"/>
</dbReference>
<reference evidence="21 22" key="1">
    <citation type="submission" date="2023-08" db="EMBL/GenBank/DDBJ databases">
        <title>Black Yeasts Isolated from many extreme environments.</title>
        <authorList>
            <person name="Coleine C."/>
            <person name="Stajich J.E."/>
            <person name="Selbmann L."/>
        </authorList>
    </citation>
    <scope>NUCLEOTIDE SEQUENCE [LARGE SCALE GENOMIC DNA]</scope>
    <source>
        <strain evidence="21 22">CCFEE 5935</strain>
    </source>
</reference>
<evidence type="ECO:0000256" key="16">
    <source>
        <dbReference type="PROSITE-ProRule" id="PRU00175"/>
    </source>
</evidence>
<dbReference type="InterPro" id="IPR004580">
    <property type="entry name" value="Rad18_fungi"/>
</dbReference>
<dbReference type="GO" id="GO:0005634">
    <property type="term" value="C:nucleus"/>
    <property type="evidence" value="ECO:0007669"/>
    <property type="project" value="UniProtKB-SubCell"/>
</dbReference>
<evidence type="ECO:0000259" key="20">
    <source>
        <dbReference type="PROSITE" id="PS50800"/>
    </source>
</evidence>
<evidence type="ECO:0000256" key="10">
    <source>
        <dbReference type="ARBA" id="ARBA00022771"/>
    </source>
</evidence>
<dbReference type="InterPro" id="IPR039577">
    <property type="entry name" value="Rad18"/>
</dbReference>
<evidence type="ECO:0000256" key="4">
    <source>
        <dbReference type="ARBA" id="ARBA00009506"/>
    </source>
</evidence>
<dbReference type="Gene3D" id="3.30.40.10">
    <property type="entry name" value="Zinc/RING finger domain, C3HC4 (zinc finger)"/>
    <property type="match status" value="1"/>
</dbReference>
<dbReference type="GO" id="GO:0006301">
    <property type="term" value="P:DNA damage tolerance"/>
    <property type="evidence" value="ECO:0007669"/>
    <property type="project" value="InterPro"/>
</dbReference>
<dbReference type="EC" id="2.3.2.27" evidence="5 17"/>
<keyword evidence="9 17" id="KW-0227">DNA damage</keyword>
<keyword evidence="8 17" id="KW-0479">Metal-binding</keyword>
<feature type="compositionally biased region" description="Basic and acidic residues" evidence="18">
    <location>
        <begin position="101"/>
        <end position="111"/>
    </location>
</feature>
<dbReference type="InterPro" id="IPR013083">
    <property type="entry name" value="Znf_RING/FYVE/PHD"/>
</dbReference>
<keyword evidence="11 17" id="KW-0833">Ubl conjugation pathway</keyword>
<dbReference type="SMART" id="SM00184">
    <property type="entry name" value="RING"/>
    <property type="match status" value="1"/>
</dbReference>
<feature type="region of interest" description="Disordered" evidence="18">
    <location>
        <begin position="101"/>
        <end position="171"/>
    </location>
</feature>
<evidence type="ECO:0000259" key="19">
    <source>
        <dbReference type="PROSITE" id="PS50089"/>
    </source>
</evidence>
<dbReference type="AlphaFoldDB" id="A0AAV9P2J5"/>
<comment type="function">
    <text evidence="17">E3 RING-finger protein, member of the UBC2/RAD6 epistasis group. Associates to the E2 ubiquitin conjugating enzyme UBC2/RAD6 to form the UBC2-RAD18 ubiquitin ligase complex involved in postreplicative repair (PRR) of damaged DNA.</text>
</comment>
<feature type="domain" description="SAP" evidence="20">
    <location>
        <begin position="240"/>
        <end position="274"/>
    </location>
</feature>
<dbReference type="GO" id="GO:0061630">
    <property type="term" value="F:ubiquitin protein ligase activity"/>
    <property type="evidence" value="ECO:0007669"/>
    <property type="project" value="UniProtKB-UniRule"/>
</dbReference>
<dbReference type="FunFam" id="3.30.40.10:FF:000172">
    <property type="entry name" value="E3 ubiquitin-protein ligase RAD18"/>
    <property type="match status" value="1"/>
</dbReference>
<comment type="catalytic activity">
    <reaction evidence="1 17">
        <text>S-ubiquitinyl-[E2 ubiquitin-conjugating enzyme]-L-cysteine + [acceptor protein]-L-lysine = [E2 ubiquitin-conjugating enzyme]-L-cysteine + N(6)-ubiquitinyl-[acceptor protein]-L-lysine.</text>
        <dbReference type="EC" id="2.3.2.27"/>
    </reaction>
</comment>
<dbReference type="GO" id="GO:0006281">
    <property type="term" value="P:DNA repair"/>
    <property type="evidence" value="ECO:0007669"/>
    <property type="project" value="UniProtKB-KW"/>
</dbReference>
<dbReference type="PANTHER" id="PTHR14134:SF2">
    <property type="entry name" value="E3 UBIQUITIN-PROTEIN LIGASE RAD18"/>
    <property type="match status" value="1"/>
</dbReference>
<evidence type="ECO:0000313" key="22">
    <source>
        <dbReference type="Proteomes" id="UP001337655"/>
    </source>
</evidence>
<comment type="subcellular location">
    <subcellularLocation>
        <location evidence="2 17">Nucleus</location>
    </subcellularLocation>
</comment>
<keyword evidence="7 17" id="KW-0808">Transferase</keyword>
<organism evidence="21 22">
    <name type="scientific">Saxophila tyrrhenica</name>
    <dbReference type="NCBI Taxonomy" id="1690608"/>
    <lineage>
        <taxon>Eukaryota</taxon>
        <taxon>Fungi</taxon>
        <taxon>Dikarya</taxon>
        <taxon>Ascomycota</taxon>
        <taxon>Pezizomycotina</taxon>
        <taxon>Dothideomycetes</taxon>
        <taxon>Dothideomycetidae</taxon>
        <taxon>Mycosphaerellales</taxon>
        <taxon>Extremaceae</taxon>
        <taxon>Saxophila</taxon>
    </lineage>
</organism>
<feature type="compositionally biased region" description="Acidic residues" evidence="18">
    <location>
        <begin position="152"/>
        <end position="163"/>
    </location>
</feature>
<dbReference type="SUPFAM" id="SSF57850">
    <property type="entry name" value="RING/U-box"/>
    <property type="match status" value="1"/>
</dbReference>
<dbReference type="Pfam" id="PF13923">
    <property type="entry name" value="zf-C3HC4_2"/>
    <property type="match status" value="1"/>
</dbReference>
<dbReference type="InterPro" id="IPR003034">
    <property type="entry name" value="SAP_dom"/>
</dbReference>
<evidence type="ECO:0000256" key="2">
    <source>
        <dbReference type="ARBA" id="ARBA00004123"/>
    </source>
</evidence>
<dbReference type="InterPro" id="IPR017907">
    <property type="entry name" value="Znf_RING_CS"/>
</dbReference>
<evidence type="ECO:0000256" key="8">
    <source>
        <dbReference type="ARBA" id="ARBA00022723"/>
    </source>
</evidence>
<dbReference type="GO" id="GO:0006513">
    <property type="term" value="P:protein monoubiquitination"/>
    <property type="evidence" value="ECO:0007669"/>
    <property type="project" value="InterPro"/>
</dbReference>
<evidence type="ECO:0000256" key="1">
    <source>
        <dbReference type="ARBA" id="ARBA00000900"/>
    </source>
</evidence>
<evidence type="ECO:0000256" key="17">
    <source>
        <dbReference type="RuleBase" id="RU368093"/>
    </source>
</evidence>
<evidence type="ECO:0000256" key="7">
    <source>
        <dbReference type="ARBA" id="ARBA00022679"/>
    </source>
</evidence>
<feature type="compositionally biased region" description="Basic and acidic residues" evidence="18">
    <location>
        <begin position="348"/>
        <end position="358"/>
    </location>
</feature>
<dbReference type="GO" id="GO:0097505">
    <property type="term" value="C:Rad6-Rad18 complex"/>
    <property type="evidence" value="ECO:0007669"/>
    <property type="project" value="TreeGrafter"/>
</dbReference>
<feature type="compositionally biased region" description="Low complexity" evidence="18">
    <location>
        <begin position="482"/>
        <end position="508"/>
    </location>
</feature>